<proteinExistence type="predicted"/>
<sequence length="644" mass="74269">MSDEENSYTEPKRRRLQNACDECRKRKVKCDSALRSRNICSNCIALKMDCTHTHEKKKRGPRLGHHDRTIQETVDAILSTRRPFQIPDDQASVRKVLVDLANHIRDLEEDIAQLRRVTDSLTQSVNAMEQQTDRNDPLHWPTNSLGTYSVENLVEDLKTFEFDAKNVRHFGSSSNVTLMKAAMDIKKETYLQNRGEAVHEVQPGRSHRRPEFWTVYPWQQDLIVKNPPLEFPADDLMQDLMDCYFTNFNHVFPVLHRPLFLKSLRECAHVHSRQFGELVLAVCALGARFSNDPRVFEDTSIESSIGWKWIRQIQPLNRSFVEPPSVYEVQMFAIYISFMSSSSTPEISWILISVGVRLAQDVGAHRRPQESSEPTVESESWKRAFWLMYVMDLFASACLGRPRSIQDFSYDANLPIECDEEYWEHGGPELAFKQPPGEPSTMSYWNCLIKLMIILGNVLRTIYAVNQSELCSAAGMTRLEWSEKVVAELDSSLNNWTDEIPEHLKWDPNQNNREHFEQAVMLYANYYLIQILIHRPFIPGPGEQSVLSFPSLAICANAARLCLHVLEVHHQRGSSLLVFPQVMMGLFNSVLVLLVNTLRCRHSSSPIESGNELALIHRGIDMLRHCENRQGRCSFYDFRVWSQI</sequence>
<dbReference type="InterPro" id="IPR036864">
    <property type="entry name" value="Zn2-C6_fun-type_DNA-bd_sf"/>
</dbReference>
<accession>A0A0D0AZ17</accession>
<evidence type="ECO:0000313" key="6">
    <source>
        <dbReference type="Proteomes" id="UP000053593"/>
    </source>
</evidence>
<evidence type="ECO:0000259" key="4">
    <source>
        <dbReference type="PROSITE" id="PS50048"/>
    </source>
</evidence>
<dbReference type="SUPFAM" id="SSF57701">
    <property type="entry name" value="Zn2/Cys6 DNA-binding domain"/>
    <property type="match status" value="1"/>
</dbReference>
<evidence type="ECO:0000313" key="5">
    <source>
        <dbReference type="EMBL" id="KIK55975.1"/>
    </source>
</evidence>
<feature type="coiled-coil region" evidence="3">
    <location>
        <begin position="97"/>
        <end position="131"/>
    </location>
</feature>
<dbReference type="AlphaFoldDB" id="A0A0D0AZ17"/>
<dbReference type="HOGENOM" id="CLU_006019_1_0_1"/>
<dbReference type="Proteomes" id="UP000053593">
    <property type="component" value="Unassembled WGS sequence"/>
</dbReference>
<keyword evidence="6" id="KW-1185">Reference proteome</keyword>
<dbReference type="CDD" id="cd12148">
    <property type="entry name" value="fungal_TF_MHR"/>
    <property type="match status" value="1"/>
</dbReference>
<gene>
    <name evidence="5" type="ORF">GYMLUDRAFT_47450</name>
</gene>
<dbReference type="PROSITE" id="PS00463">
    <property type="entry name" value="ZN2_CY6_FUNGAL_1"/>
    <property type="match status" value="1"/>
</dbReference>
<dbReference type="EMBL" id="KN834801">
    <property type="protein sequence ID" value="KIK55975.1"/>
    <property type="molecule type" value="Genomic_DNA"/>
</dbReference>
<dbReference type="InterPro" id="IPR001138">
    <property type="entry name" value="Zn2Cys6_DnaBD"/>
</dbReference>
<dbReference type="OrthoDB" id="4456959at2759"/>
<dbReference type="PROSITE" id="PS50048">
    <property type="entry name" value="ZN2_CY6_FUNGAL_2"/>
    <property type="match status" value="1"/>
</dbReference>
<evidence type="ECO:0000256" key="1">
    <source>
        <dbReference type="ARBA" id="ARBA00022723"/>
    </source>
</evidence>
<feature type="domain" description="Zn(2)-C6 fungal-type" evidence="4">
    <location>
        <begin position="19"/>
        <end position="52"/>
    </location>
</feature>
<dbReference type="InterPro" id="IPR007219">
    <property type="entry name" value="XnlR_reg_dom"/>
</dbReference>
<dbReference type="PANTHER" id="PTHR46910">
    <property type="entry name" value="TRANSCRIPTION FACTOR PDR1"/>
    <property type="match status" value="1"/>
</dbReference>
<dbReference type="GO" id="GO:0006351">
    <property type="term" value="P:DNA-templated transcription"/>
    <property type="evidence" value="ECO:0007669"/>
    <property type="project" value="InterPro"/>
</dbReference>
<dbReference type="Pfam" id="PF00172">
    <property type="entry name" value="Zn_clus"/>
    <property type="match status" value="1"/>
</dbReference>
<dbReference type="InterPro" id="IPR050987">
    <property type="entry name" value="AtrR-like"/>
</dbReference>
<organism evidence="5 6">
    <name type="scientific">Collybiopsis luxurians FD-317 M1</name>
    <dbReference type="NCBI Taxonomy" id="944289"/>
    <lineage>
        <taxon>Eukaryota</taxon>
        <taxon>Fungi</taxon>
        <taxon>Dikarya</taxon>
        <taxon>Basidiomycota</taxon>
        <taxon>Agaricomycotina</taxon>
        <taxon>Agaricomycetes</taxon>
        <taxon>Agaricomycetidae</taxon>
        <taxon>Agaricales</taxon>
        <taxon>Marasmiineae</taxon>
        <taxon>Omphalotaceae</taxon>
        <taxon>Collybiopsis</taxon>
        <taxon>Collybiopsis luxurians</taxon>
    </lineage>
</organism>
<keyword evidence="1" id="KW-0479">Metal-binding</keyword>
<dbReference type="Gene3D" id="4.10.240.10">
    <property type="entry name" value="Zn(2)-C6 fungal-type DNA-binding domain"/>
    <property type="match status" value="1"/>
</dbReference>
<dbReference type="GO" id="GO:0003677">
    <property type="term" value="F:DNA binding"/>
    <property type="evidence" value="ECO:0007669"/>
    <property type="project" value="InterPro"/>
</dbReference>
<name>A0A0D0AZ17_9AGAR</name>
<keyword evidence="2" id="KW-0539">Nucleus</keyword>
<reference evidence="5 6" key="1">
    <citation type="submission" date="2014-04" db="EMBL/GenBank/DDBJ databases">
        <title>Evolutionary Origins and Diversification of the Mycorrhizal Mutualists.</title>
        <authorList>
            <consortium name="DOE Joint Genome Institute"/>
            <consortium name="Mycorrhizal Genomics Consortium"/>
            <person name="Kohler A."/>
            <person name="Kuo A."/>
            <person name="Nagy L.G."/>
            <person name="Floudas D."/>
            <person name="Copeland A."/>
            <person name="Barry K.W."/>
            <person name="Cichocki N."/>
            <person name="Veneault-Fourrey C."/>
            <person name="LaButti K."/>
            <person name="Lindquist E.A."/>
            <person name="Lipzen A."/>
            <person name="Lundell T."/>
            <person name="Morin E."/>
            <person name="Murat C."/>
            <person name="Riley R."/>
            <person name="Ohm R."/>
            <person name="Sun H."/>
            <person name="Tunlid A."/>
            <person name="Henrissat B."/>
            <person name="Grigoriev I.V."/>
            <person name="Hibbett D.S."/>
            <person name="Martin F."/>
        </authorList>
    </citation>
    <scope>NUCLEOTIDE SEQUENCE [LARGE SCALE GENOMIC DNA]</scope>
    <source>
        <strain evidence="5 6">FD-317 M1</strain>
    </source>
</reference>
<evidence type="ECO:0000256" key="3">
    <source>
        <dbReference type="SAM" id="Coils"/>
    </source>
</evidence>
<dbReference type="SMART" id="SM00906">
    <property type="entry name" value="Fungal_trans"/>
    <property type="match status" value="1"/>
</dbReference>
<dbReference type="SMART" id="SM00066">
    <property type="entry name" value="GAL4"/>
    <property type="match status" value="1"/>
</dbReference>
<dbReference type="GO" id="GO:0000981">
    <property type="term" value="F:DNA-binding transcription factor activity, RNA polymerase II-specific"/>
    <property type="evidence" value="ECO:0007669"/>
    <property type="project" value="InterPro"/>
</dbReference>
<keyword evidence="3" id="KW-0175">Coiled coil</keyword>
<dbReference type="Pfam" id="PF04082">
    <property type="entry name" value="Fungal_trans"/>
    <property type="match status" value="1"/>
</dbReference>
<evidence type="ECO:0000256" key="2">
    <source>
        <dbReference type="ARBA" id="ARBA00023242"/>
    </source>
</evidence>
<dbReference type="PANTHER" id="PTHR46910:SF38">
    <property type="entry name" value="ZN(2)-C6 FUNGAL-TYPE DOMAIN-CONTAINING PROTEIN"/>
    <property type="match status" value="1"/>
</dbReference>
<dbReference type="GO" id="GO:0008270">
    <property type="term" value="F:zinc ion binding"/>
    <property type="evidence" value="ECO:0007669"/>
    <property type="project" value="InterPro"/>
</dbReference>
<protein>
    <recommendedName>
        <fullName evidence="4">Zn(2)-C6 fungal-type domain-containing protein</fullName>
    </recommendedName>
</protein>
<dbReference type="CDD" id="cd00067">
    <property type="entry name" value="GAL4"/>
    <property type="match status" value="1"/>
</dbReference>